<evidence type="ECO:0000313" key="2">
    <source>
        <dbReference type="Proteomes" id="UP001604277"/>
    </source>
</evidence>
<dbReference type="Proteomes" id="UP001604277">
    <property type="component" value="Unassembled WGS sequence"/>
</dbReference>
<comment type="caution">
    <text evidence="1">The sequence shown here is derived from an EMBL/GenBank/DDBJ whole genome shotgun (WGS) entry which is preliminary data.</text>
</comment>
<reference evidence="2" key="1">
    <citation type="submission" date="2024-07" db="EMBL/GenBank/DDBJ databases">
        <title>Two chromosome-level genome assemblies of Korean endemic species Abeliophyllum distichum and Forsythia ovata (Oleaceae).</title>
        <authorList>
            <person name="Jang H."/>
        </authorList>
    </citation>
    <scope>NUCLEOTIDE SEQUENCE [LARGE SCALE GENOMIC DNA]</scope>
</reference>
<proteinExistence type="predicted"/>
<organism evidence="1 2">
    <name type="scientific">Forsythia ovata</name>
    <dbReference type="NCBI Taxonomy" id="205694"/>
    <lineage>
        <taxon>Eukaryota</taxon>
        <taxon>Viridiplantae</taxon>
        <taxon>Streptophyta</taxon>
        <taxon>Embryophyta</taxon>
        <taxon>Tracheophyta</taxon>
        <taxon>Spermatophyta</taxon>
        <taxon>Magnoliopsida</taxon>
        <taxon>eudicotyledons</taxon>
        <taxon>Gunneridae</taxon>
        <taxon>Pentapetalae</taxon>
        <taxon>asterids</taxon>
        <taxon>lamiids</taxon>
        <taxon>Lamiales</taxon>
        <taxon>Oleaceae</taxon>
        <taxon>Forsythieae</taxon>
        <taxon>Forsythia</taxon>
    </lineage>
</organism>
<dbReference type="AlphaFoldDB" id="A0ABD1RQ94"/>
<accession>A0ABD1RQ94</accession>
<keyword evidence="2" id="KW-1185">Reference proteome</keyword>
<dbReference type="EMBL" id="JBFOLJ010000012">
    <property type="protein sequence ID" value="KAL2489938.1"/>
    <property type="molecule type" value="Genomic_DNA"/>
</dbReference>
<sequence>MEMIDSERWIEAINNLRGDDFVREFVSKKRKLKGAKRRRDKFFAEVRIFSICKIQIKKSIPVEGERNCSAYDAAAGNSDAILATNSHMKSEDGGGQHQVLEKERRIAKWPKNGLTRDKAVDKRKISQA</sequence>
<evidence type="ECO:0000313" key="1">
    <source>
        <dbReference type="EMBL" id="KAL2489938.1"/>
    </source>
</evidence>
<gene>
    <name evidence="1" type="ORF">Fot_43230</name>
</gene>
<name>A0ABD1RQ94_9LAMI</name>
<protein>
    <submittedName>
        <fullName evidence="1">Uncharacterized protein</fullName>
    </submittedName>
</protein>